<evidence type="ECO:0000313" key="4">
    <source>
        <dbReference type="Proteomes" id="UP000054937"/>
    </source>
</evidence>
<dbReference type="OrthoDB" id="5273684at2759"/>
<evidence type="ECO:0000256" key="2">
    <source>
        <dbReference type="SAM" id="SignalP"/>
    </source>
</evidence>
<name>A0A0V0R6R9_PSEPJ</name>
<proteinExistence type="predicted"/>
<protein>
    <recommendedName>
        <fullName evidence="1">ceramidase</fullName>
        <ecNumber evidence="1">3.5.1.23</ecNumber>
    </recommendedName>
</protein>
<sequence length="400" mass="46645">MKATKVLLLLLIALNITVQIKQLPHAEINLDDSPRQIWIPAIESLSKVQTWENSFEKVFSYHNATTFKYLSDVQYQLISDSIEKYYPQYAEELKGISYGFERYFKQYVSVNYLSAWVYFHELSHVDFSKLQLEKQVINENQFLANFKTKFFKRVHRDCTGILVKKSDGSILHGRNMDQSPSQMRNIAMNLTMYKNEKIIGYVTDIYWFNTGFVTGMIPGVISMQENYRFYDLDLYDLLENIQNGVISQVWPFRKVMETEDLTGKDFDKIVNYLQNEPTGAPMYNILGGINNGVVLTKSAIGQEQPKVPKYDLKQDGEDGWFLIQTNYDQWEKDPIDDNRRTQGVKMLKQMGHKLSQEKIGLFSILDAWEVHNEDTIYTGLMDVNENYFFFLGNDGIKPIN</sequence>
<reference evidence="3 4" key="1">
    <citation type="journal article" date="2015" name="Sci. Rep.">
        <title>Genome of the facultative scuticociliatosis pathogen Pseudocohnilembus persalinus provides insight into its virulence through horizontal gene transfer.</title>
        <authorList>
            <person name="Xiong J."/>
            <person name="Wang G."/>
            <person name="Cheng J."/>
            <person name="Tian M."/>
            <person name="Pan X."/>
            <person name="Warren A."/>
            <person name="Jiang C."/>
            <person name="Yuan D."/>
            <person name="Miao W."/>
        </authorList>
    </citation>
    <scope>NUCLEOTIDE SEQUENCE [LARGE SCALE GENOMIC DNA]</scope>
    <source>
        <strain evidence="3">36N120E</strain>
    </source>
</reference>
<dbReference type="Proteomes" id="UP000054937">
    <property type="component" value="Unassembled WGS sequence"/>
</dbReference>
<accession>A0A0V0R6R9</accession>
<dbReference type="PANTHER" id="PTHR28583">
    <property type="entry name" value="ACID AMIDASE"/>
    <property type="match status" value="1"/>
</dbReference>
<dbReference type="OMA" id="YSHEIGH"/>
<feature type="chain" id="PRO_5006867712" description="ceramidase" evidence="2">
    <location>
        <begin position="23"/>
        <end position="400"/>
    </location>
</feature>
<dbReference type="InParanoid" id="A0A0V0R6R9"/>
<evidence type="ECO:0000256" key="1">
    <source>
        <dbReference type="ARBA" id="ARBA00011891"/>
    </source>
</evidence>
<keyword evidence="4" id="KW-1185">Reference proteome</keyword>
<dbReference type="PANTHER" id="PTHR28583:SF1">
    <property type="entry name" value="ACID CERAMIDASE"/>
    <property type="match status" value="1"/>
</dbReference>
<organism evidence="3 4">
    <name type="scientific">Pseudocohnilembus persalinus</name>
    <name type="common">Ciliate</name>
    <dbReference type="NCBI Taxonomy" id="266149"/>
    <lineage>
        <taxon>Eukaryota</taxon>
        <taxon>Sar</taxon>
        <taxon>Alveolata</taxon>
        <taxon>Ciliophora</taxon>
        <taxon>Intramacronucleata</taxon>
        <taxon>Oligohymenophorea</taxon>
        <taxon>Scuticociliatia</taxon>
        <taxon>Philasterida</taxon>
        <taxon>Pseudocohnilembidae</taxon>
        <taxon>Pseudocohnilembus</taxon>
    </lineage>
</organism>
<gene>
    <name evidence="3" type="ORF">PPERSA_08581</name>
</gene>
<dbReference type="EMBL" id="LDAU01000040">
    <property type="protein sequence ID" value="KRX10178.1"/>
    <property type="molecule type" value="Genomic_DNA"/>
</dbReference>
<evidence type="ECO:0000313" key="3">
    <source>
        <dbReference type="EMBL" id="KRX10178.1"/>
    </source>
</evidence>
<dbReference type="EC" id="3.5.1.23" evidence="1"/>
<comment type="caution">
    <text evidence="3">The sequence shown here is derived from an EMBL/GenBank/DDBJ whole genome shotgun (WGS) entry which is preliminary data.</text>
</comment>
<feature type="signal peptide" evidence="2">
    <location>
        <begin position="1"/>
        <end position="22"/>
    </location>
</feature>
<keyword evidence="2" id="KW-0732">Signal</keyword>
<dbReference type="AlphaFoldDB" id="A0A0V0R6R9"/>
<dbReference type="GO" id="GO:0017040">
    <property type="term" value="F:N-acylsphingosine amidohydrolase activity"/>
    <property type="evidence" value="ECO:0007669"/>
    <property type="project" value="UniProtKB-EC"/>
</dbReference>